<dbReference type="InterPro" id="IPR036890">
    <property type="entry name" value="HATPase_C_sf"/>
</dbReference>
<gene>
    <name evidence="3" type="ORF">KIH74_02685</name>
</gene>
<organism evidence="3 4">
    <name type="scientific">Kineosporia corallincola</name>
    <dbReference type="NCBI Taxonomy" id="2835133"/>
    <lineage>
        <taxon>Bacteria</taxon>
        <taxon>Bacillati</taxon>
        <taxon>Actinomycetota</taxon>
        <taxon>Actinomycetes</taxon>
        <taxon>Kineosporiales</taxon>
        <taxon>Kineosporiaceae</taxon>
        <taxon>Kineosporia</taxon>
    </lineage>
</organism>
<evidence type="ECO:0000313" key="4">
    <source>
        <dbReference type="Proteomes" id="UP001197247"/>
    </source>
</evidence>
<dbReference type="CDD" id="cd16936">
    <property type="entry name" value="HATPase_RsbW-like"/>
    <property type="match status" value="1"/>
</dbReference>
<dbReference type="GO" id="GO:0005524">
    <property type="term" value="F:ATP binding"/>
    <property type="evidence" value="ECO:0007669"/>
    <property type="project" value="UniProtKB-KW"/>
</dbReference>
<evidence type="ECO:0000256" key="1">
    <source>
        <dbReference type="ARBA" id="ARBA00022527"/>
    </source>
</evidence>
<keyword evidence="1" id="KW-0808">Transferase</keyword>
<dbReference type="InterPro" id="IPR050267">
    <property type="entry name" value="Anti-sigma-factor_SerPK"/>
</dbReference>
<keyword evidence="3" id="KW-0067">ATP-binding</keyword>
<name>A0ABS5TDW2_9ACTN</name>
<reference evidence="3 4" key="1">
    <citation type="submission" date="2021-05" db="EMBL/GenBank/DDBJ databases">
        <title>Kineosporia and Streptomyces sp. nov. two new marine actinobacteria isolated from Coral.</title>
        <authorList>
            <person name="Buangrab K."/>
            <person name="Sutthacheep M."/>
            <person name="Yeemin T."/>
            <person name="Harunari E."/>
            <person name="Igarashi Y."/>
            <person name="Kanchanasin P."/>
            <person name="Tanasupawat S."/>
            <person name="Phongsopitanun W."/>
        </authorList>
    </citation>
    <scope>NUCLEOTIDE SEQUENCE [LARGE SCALE GENOMIC DNA]</scope>
    <source>
        <strain evidence="3 4">J2-2</strain>
    </source>
</reference>
<evidence type="ECO:0000313" key="3">
    <source>
        <dbReference type="EMBL" id="MBT0767814.1"/>
    </source>
</evidence>
<keyword evidence="1" id="KW-0723">Serine/threonine-protein kinase</keyword>
<comment type="caution">
    <text evidence="3">The sequence shown here is derived from an EMBL/GenBank/DDBJ whole genome shotgun (WGS) entry which is preliminary data.</text>
</comment>
<feature type="domain" description="Histidine kinase/HSP90-like ATPase" evidence="2">
    <location>
        <begin position="18"/>
        <end position="101"/>
    </location>
</feature>
<dbReference type="Proteomes" id="UP001197247">
    <property type="component" value="Unassembled WGS sequence"/>
</dbReference>
<accession>A0ABS5TDW2</accession>
<dbReference type="PANTHER" id="PTHR35526">
    <property type="entry name" value="ANTI-SIGMA-F FACTOR RSBW-RELATED"/>
    <property type="match status" value="1"/>
</dbReference>
<dbReference type="RefSeq" id="WP_214154026.1">
    <property type="nucleotide sequence ID" value="NZ_JAHBAY010000001.1"/>
</dbReference>
<proteinExistence type="predicted"/>
<dbReference type="SUPFAM" id="SSF55874">
    <property type="entry name" value="ATPase domain of HSP90 chaperone/DNA topoisomerase II/histidine kinase"/>
    <property type="match status" value="1"/>
</dbReference>
<sequence length="127" mass="13619">MREPPLLPVPGAPLLAVLARRMEVVYSELAGNALRHARQPVRVTLSSSPDSWLIGVEDSAPELEPAEGGLEPEQIGGRGLAIVLTLASAAGWYVRDATKTVWAEIPDTPSEHLIELLSLRRPGLARG</sequence>
<keyword evidence="3" id="KW-0547">Nucleotide-binding</keyword>
<protein>
    <submittedName>
        <fullName evidence="3">ATP-binding protein</fullName>
    </submittedName>
</protein>
<dbReference type="EMBL" id="JAHBAY010000001">
    <property type="protein sequence ID" value="MBT0767814.1"/>
    <property type="molecule type" value="Genomic_DNA"/>
</dbReference>
<keyword evidence="4" id="KW-1185">Reference proteome</keyword>
<dbReference type="PANTHER" id="PTHR35526:SF3">
    <property type="entry name" value="ANTI-SIGMA-F FACTOR RSBW"/>
    <property type="match status" value="1"/>
</dbReference>
<dbReference type="Gene3D" id="3.30.565.10">
    <property type="entry name" value="Histidine kinase-like ATPase, C-terminal domain"/>
    <property type="match status" value="1"/>
</dbReference>
<keyword evidence="1" id="KW-0418">Kinase</keyword>
<dbReference type="InterPro" id="IPR003594">
    <property type="entry name" value="HATPase_dom"/>
</dbReference>
<evidence type="ECO:0000259" key="2">
    <source>
        <dbReference type="Pfam" id="PF13581"/>
    </source>
</evidence>
<dbReference type="Pfam" id="PF13581">
    <property type="entry name" value="HATPase_c_2"/>
    <property type="match status" value="1"/>
</dbReference>